<dbReference type="AlphaFoldDB" id="A0AA39LQ28"/>
<dbReference type="Proteomes" id="UP001175271">
    <property type="component" value="Unassembled WGS sequence"/>
</dbReference>
<evidence type="ECO:0000313" key="1">
    <source>
        <dbReference type="EMBL" id="KAK0405482.1"/>
    </source>
</evidence>
<dbReference type="EMBL" id="JAUCMV010000004">
    <property type="protein sequence ID" value="KAK0405482.1"/>
    <property type="molecule type" value="Genomic_DNA"/>
</dbReference>
<reference evidence="1" key="1">
    <citation type="submission" date="2023-06" db="EMBL/GenBank/DDBJ databases">
        <title>Genomic analysis of the entomopathogenic nematode Steinernema hermaphroditum.</title>
        <authorList>
            <person name="Schwarz E.M."/>
            <person name="Heppert J.K."/>
            <person name="Baniya A."/>
            <person name="Schwartz H.T."/>
            <person name="Tan C.-H."/>
            <person name="Antoshechkin I."/>
            <person name="Sternberg P.W."/>
            <person name="Goodrich-Blair H."/>
            <person name="Dillman A.R."/>
        </authorList>
    </citation>
    <scope>NUCLEOTIDE SEQUENCE</scope>
    <source>
        <strain evidence="1">PS9179</strain>
        <tissue evidence="1">Whole animal</tissue>
    </source>
</reference>
<gene>
    <name evidence="1" type="ORF">QR680_018016</name>
</gene>
<protein>
    <submittedName>
        <fullName evidence="1">Uncharacterized protein</fullName>
    </submittedName>
</protein>
<comment type="caution">
    <text evidence="1">The sequence shown here is derived from an EMBL/GenBank/DDBJ whole genome shotgun (WGS) entry which is preliminary data.</text>
</comment>
<evidence type="ECO:0000313" key="2">
    <source>
        <dbReference type="Proteomes" id="UP001175271"/>
    </source>
</evidence>
<proteinExistence type="predicted"/>
<accession>A0AA39LQ28</accession>
<keyword evidence="2" id="KW-1185">Reference proteome</keyword>
<sequence length="72" mass="8199">MSTSLLSIVEQLKKQIAEAYEATKFAASYLEEKAMKQAEEHDTAFNGDVEIAERNVRNESSMRKEEVRLCSD</sequence>
<organism evidence="1 2">
    <name type="scientific">Steinernema hermaphroditum</name>
    <dbReference type="NCBI Taxonomy" id="289476"/>
    <lineage>
        <taxon>Eukaryota</taxon>
        <taxon>Metazoa</taxon>
        <taxon>Ecdysozoa</taxon>
        <taxon>Nematoda</taxon>
        <taxon>Chromadorea</taxon>
        <taxon>Rhabditida</taxon>
        <taxon>Tylenchina</taxon>
        <taxon>Panagrolaimomorpha</taxon>
        <taxon>Strongyloidoidea</taxon>
        <taxon>Steinernematidae</taxon>
        <taxon>Steinernema</taxon>
    </lineage>
</organism>
<name>A0AA39LQ28_9BILA</name>